<protein>
    <submittedName>
        <fullName evidence="6">Ankyrin repeat-containing protein</fullName>
    </submittedName>
</protein>
<keyword evidence="5" id="KW-0812">Transmembrane</keyword>
<feature type="transmembrane region" description="Helical" evidence="5">
    <location>
        <begin position="52"/>
        <end position="72"/>
    </location>
</feature>
<keyword evidence="1" id="KW-0677">Repeat</keyword>
<dbReference type="PROSITE" id="PS50088">
    <property type="entry name" value="ANK_REPEAT"/>
    <property type="match status" value="2"/>
</dbReference>
<keyword evidence="2 3" id="KW-0040">ANK repeat</keyword>
<dbReference type="SUPFAM" id="SSF48403">
    <property type="entry name" value="Ankyrin repeat"/>
    <property type="match status" value="1"/>
</dbReference>
<evidence type="ECO:0000256" key="4">
    <source>
        <dbReference type="SAM" id="MobiDB-lite"/>
    </source>
</evidence>
<keyword evidence="5" id="KW-0472">Membrane</keyword>
<feature type="repeat" description="ANK" evidence="3">
    <location>
        <begin position="163"/>
        <end position="195"/>
    </location>
</feature>
<dbReference type="RefSeq" id="WP_371361041.1">
    <property type="nucleotide sequence ID" value="NZ_CP155572.1"/>
</dbReference>
<reference evidence="6 7" key="1">
    <citation type="submission" date="2017-04" db="EMBL/GenBank/DDBJ databases">
        <authorList>
            <person name="Afonso C.L."/>
            <person name="Miller P.J."/>
            <person name="Scott M.A."/>
            <person name="Spackman E."/>
            <person name="Goraichik I."/>
            <person name="Dimitrov K.M."/>
            <person name="Suarez D.L."/>
            <person name="Swayne D.E."/>
        </authorList>
    </citation>
    <scope>NUCLEOTIDE SEQUENCE [LARGE SCALE GENOMIC DNA]</scope>
    <source>
        <strain evidence="6 7">DSM 5090</strain>
    </source>
</reference>
<feature type="repeat" description="ANK" evidence="3">
    <location>
        <begin position="130"/>
        <end position="162"/>
    </location>
</feature>
<evidence type="ECO:0000256" key="3">
    <source>
        <dbReference type="PROSITE-ProRule" id="PRU00023"/>
    </source>
</evidence>
<dbReference type="PANTHER" id="PTHR24171">
    <property type="entry name" value="ANKYRIN REPEAT DOMAIN-CONTAINING PROTEIN 39-RELATED"/>
    <property type="match status" value="1"/>
</dbReference>
<dbReference type="InterPro" id="IPR036770">
    <property type="entry name" value="Ankyrin_rpt-contain_sf"/>
</dbReference>
<dbReference type="STRING" id="112901.SAMN04488500_13811"/>
<accession>A0A1W2F154</accession>
<feature type="compositionally biased region" description="Polar residues" evidence="4">
    <location>
        <begin position="243"/>
        <end position="260"/>
    </location>
</feature>
<dbReference type="Gene3D" id="1.25.40.20">
    <property type="entry name" value="Ankyrin repeat-containing domain"/>
    <property type="match status" value="1"/>
</dbReference>
<evidence type="ECO:0000256" key="1">
    <source>
        <dbReference type="ARBA" id="ARBA00022737"/>
    </source>
</evidence>
<dbReference type="SMART" id="SM00248">
    <property type="entry name" value="ANK"/>
    <property type="match status" value="3"/>
</dbReference>
<dbReference type="GO" id="GO:0004842">
    <property type="term" value="F:ubiquitin-protein transferase activity"/>
    <property type="evidence" value="ECO:0007669"/>
    <property type="project" value="TreeGrafter"/>
</dbReference>
<sequence length="435" mass="46604">MWVDIKAKINSLIEKIKAVKLPKPAKPDFAGAVDKIKLPLGAVFAKIEAKHLVYVALILLPAVVGLGAYYGIVNSRDQLEAANLPENQLARMGVGFTADEFVKYAGRGEKDITVLFIEAGMSPDSYRKNDGFTPLHAAAAYGRSVVVKQLLDKGADVNGRDKEGQTALMKAVWNSHADVVATLLQKGAVLTVNDIKGNNVVNMAKARNDRRVLEVLVKAGVKELKEDLDKVTPVAKQTEKMTKPNNTKQLPQLAQNSSVPASRAGSARPTASNTAPPGEFVLASGYAGAIGVGNSAESLYQRFGTEAVTAGEEYLGGRTYRVLRVNERGTGLPSLTAFVAQVKEGQDKIITAIHVFDTRYKTANGIGVGATLGELRRSGGVSSIEYADSLYAVAQGNKIRYELDISADNMPVAWLNGGGTNSLPDDMKIRSIYLF</sequence>
<evidence type="ECO:0000256" key="5">
    <source>
        <dbReference type="SAM" id="Phobius"/>
    </source>
</evidence>
<gene>
    <name evidence="6" type="ORF">SAMN04488500_13811</name>
</gene>
<dbReference type="PANTHER" id="PTHR24171:SF8">
    <property type="entry name" value="BRCA1-ASSOCIATED RING DOMAIN PROTEIN 1"/>
    <property type="match status" value="1"/>
</dbReference>
<evidence type="ECO:0000313" key="6">
    <source>
        <dbReference type="EMBL" id="SMD15562.1"/>
    </source>
</evidence>
<dbReference type="PROSITE" id="PS50297">
    <property type="entry name" value="ANK_REP_REGION"/>
    <property type="match status" value="2"/>
</dbReference>
<dbReference type="EMBL" id="FWXI01000038">
    <property type="protein sequence ID" value="SMD15562.1"/>
    <property type="molecule type" value="Genomic_DNA"/>
</dbReference>
<name>A0A1W2F154_9FIRM</name>
<dbReference type="GO" id="GO:0085020">
    <property type="term" value="P:protein K6-linked ubiquitination"/>
    <property type="evidence" value="ECO:0007669"/>
    <property type="project" value="TreeGrafter"/>
</dbReference>
<organism evidence="6 7">
    <name type="scientific">Sporomusa malonica</name>
    <dbReference type="NCBI Taxonomy" id="112901"/>
    <lineage>
        <taxon>Bacteria</taxon>
        <taxon>Bacillati</taxon>
        <taxon>Bacillota</taxon>
        <taxon>Negativicutes</taxon>
        <taxon>Selenomonadales</taxon>
        <taxon>Sporomusaceae</taxon>
        <taxon>Sporomusa</taxon>
    </lineage>
</organism>
<dbReference type="AlphaFoldDB" id="A0A1W2F154"/>
<evidence type="ECO:0000256" key="2">
    <source>
        <dbReference type="ARBA" id="ARBA00023043"/>
    </source>
</evidence>
<dbReference type="InterPro" id="IPR002110">
    <property type="entry name" value="Ankyrin_rpt"/>
</dbReference>
<evidence type="ECO:0000313" key="7">
    <source>
        <dbReference type="Proteomes" id="UP000192738"/>
    </source>
</evidence>
<dbReference type="Pfam" id="PF12796">
    <property type="entry name" value="Ank_2"/>
    <property type="match status" value="1"/>
</dbReference>
<proteinExistence type="predicted"/>
<keyword evidence="5" id="KW-1133">Transmembrane helix</keyword>
<feature type="region of interest" description="Disordered" evidence="4">
    <location>
        <begin position="235"/>
        <end position="276"/>
    </location>
</feature>
<dbReference type="Proteomes" id="UP000192738">
    <property type="component" value="Unassembled WGS sequence"/>
</dbReference>
<keyword evidence="7" id="KW-1185">Reference proteome</keyword>